<dbReference type="EnsemblFungi" id="FOXG_06688T0">
    <property type="protein sequence ID" value="FOXG_06688P0"/>
    <property type="gene ID" value="FOXG_06688"/>
</dbReference>
<dbReference type="AlphaFoldDB" id="A0A0D2XRH2"/>
<evidence type="ECO:0000313" key="1">
    <source>
        <dbReference type="EnsemblFungi" id="FOXG_06574P0"/>
    </source>
</evidence>
<organism evidence="1 2">
    <name type="scientific">Fusarium oxysporum (strain Fo5176)</name>
    <name type="common">Fusarium vascular wilt</name>
    <dbReference type="NCBI Taxonomy" id="660025"/>
    <lineage>
        <taxon>Eukaryota</taxon>
        <taxon>Fungi</taxon>
        <taxon>Dikarya</taxon>
        <taxon>Ascomycota</taxon>
        <taxon>Pezizomycotina</taxon>
        <taxon>Sordariomycetes</taxon>
        <taxon>Hypocreomycetidae</taxon>
        <taxon>Hypocreales</taxon>
        <taxon>Nectriaceae</taxon>
        <taxon>Fusarium</taxon>
        <taxon>Fusarium oxysporum species complex</taxon>
    </lineage>
</organism>
<evidence type="ECO:0000313" key="2">
    <source>
        <dbReference type="Proteomes" id="UP000002489"/>
    </source>
</evidence>
<dbReference type="EnsemblFungi" id="FOXG_07252T0">
    <property type="protein sequence ID" value="FOXG_07252P0"/>
    <property type="gene ID" value="FOXG_07252"/>
</dbReference>
<sequence>MAKVADFENAVASKKKVLTLEFKMRNPYLMDIQHRASIFCARSIILFPARDERDTELRTARYFPALAAPLYQCCRASLASRTNGMRAYRRRMLEGCSESLMTVNESKQDKEGIQANGLIQHYVARNFCQELRQDDPASSMASTLDFAAEDSDNLALASKRWESLLL</sequence>
<reference evidence="1" key="2">
    <citation type="submission" date="2025-05" db="UniProtKB">
        <authorList>
            <consortium name="EnsemblFungi"/>
        </authorList>
    </citation>
    <scope>IDENTIFICATION</scope>
    <source>
        <strain evidence="1">4287 / CBS 123668 / FGSC 9935 / NRRL 34936</strain>
    </source>
</reference>
<reference evidence="2" key="1">
    <citation type="journal article" date="2012" name="Mol. Plant Microbe Interact.">
        <title>A highly conserved effector in Fusarium oxysporum is required for full virulence on Arabidopsis.</title>
        <authorList>
            <person name="Thatcher L.F."/>
            <person name="Gardiner D.M."/>
            <person name="Kazan K."/>
            <person name="Manners J."/>
        </authorList>
    </citation>
    <scope>NUCLEOTIDE SEQUENCE [LARGE SCALE GENOMIC DNA]</scope>
    <source>
        <strain evidence="2">Fo5176</strain>
    </source>
</reference>
<accession>A0A0D2XRH2</accession>
<name>A0A0D2XRH2_FUSOF</name>
<dbReference type="EnsemblFungi" id="FOXG_06574T0">
    <property type="protein sequence ID" value="FOXG_06574P0"/>
    <property type="gene ID" value="FOXG_06574"/>
</dbReference>
<protein>
    <submittedName>
        <fullName evidence="1">Uncharacterized protein</fullName>
    </submittedName>
</protein>
<proteinExistence type="predicted"/>
<dbReference type="Proteomes" id="UP000002489">
    <property type="component" value="Unassembled WGS sequence"/>
</dbReference>